<name>A0A0G1RHQ2_UNCKA</name>
<dbReference type="EMBL" id="LCNN01000029">
    <property type="protein sequence ID" value="KKU56661.1"/>
    <property type="molecule type" value="Genomic_DNA"/>
</dbReference>
<reference evidence="1 2" key="1">
    <citation type="journal article" date="2015" name="Nature">
        <title>rRNA introns, odd ribosomes, and small enigmatic genomes across a large radiation of phyla.</title>
        <authorList>
            <person name="Brown C.T."/>
            <person name="Hug L.A."/>
            <person name="Thomas B.C."/>
            <person name="Sharon I."/>
            <person name="Castelle C.J."/>
            <person name="Singh A."/>
            <person name="Wilkins M.J."/>
            <person name="Williams K.H."/>
            <person name="Banfield J.F."/>
        </authorList>
    </citation>
    <scope>NUCLEOTIDE SEQUENCE [LARGE SCALE GENOMIC DNA]</scope>
</reference>
<gene>
    <name evidence="1" type="ORF">UX79_C0029G0004</name>
</gene>
<dbReference type="SUPFAM" id="SSF82171">
    <property type="entry name" value="DPP6 N-terminal domain-like"/>
    <property type="match status" value="1"/>
</dbReference>
<evidence type="ECO:0000313" key="2">
    <source>
        <dbReference type="Proteomes" id="UP000034684"/>
    </source>
</evidence>
<accession>A0A0G1RHQ2</accession>
<protein>
    <submittedName>
        <fullName evidence="1">Uncharacterized protein</fullName>
    </submittedName>
</protein>
<organism evidence="1 2">
    <name type="scientific">candidate division WWE3 bacterium GW2011_GWB1_47_11</name>
    <dbReference type="NCBI Taxonomy" id="1619117"/>
    <lineage>
        <taxon>Bacteria</taxon>
        <taxon>Katanobacteria</taxon>
    </lineage>
</organism>
<dbReference type="Proteomes" id="UP000034684">
    <property type="component" value="Unassembled WGS sequence"/>
</dbReference>
<sequence length="348" mass="39307">MNQPERSESGVRIEERRLQGTTFAKALEIAGRESERDISQIPTGPEIYFGKVRSLEFSDDGLHALGQGEDEDSLSLLRDGKPLFGGRYTSFDVLWSLPDYSRLIVRTQARNGKQSAFIVVDDETLCAVENEEHLQLVSPRTSIDQVTLKSCDQWATYFDRFRFEDGKIQHTDLFKVKGRLTVEQAVISSDGSMIVWKGYNRKRNFVFQNGDLLAKGNEAYFRTNPDFSKVLTVVEDRNKTKIKIWSGDGGEAFEIKGSFGRVAATEDLELVCTSIKTKKKSLYDTHLVVFSSGGNDLVGPFDRISWLEQEKDRIVATVERNGVRREIVVSRDQEPEEAEVVLSEASSK</sequence>
<proteinExistence type="predicted"/>
<dbReference type="AlphaFoldDB" id="A0A0G1RHQ2"/>
<comment type="caution">
    <text evidence="1">The sequence shown here is derived from an EMBL/GenBank/DDBJ whole genome shotgun (WGS) entry which is preliminary data.</text>
</comment>
<evidence type="ECO:0000313" key="1">
    <source>
        <dbReference type="EMBL" id="KKU56661.1"/>
    </source>
</evidence>